<dbReference type="KEGG" id="azc:AZC_2159"/>
<evidence type="ECO:0000313" key="1">
    <source>
        <dbReference type="EMBL" id="BAF88157.1"/>
    </source>
</evidence>
<name>A8I7T3_AZOC5</name>
<protein>
    <submittedName>
        <fullName evidence="1">Uncharacterized protein</fullName>
    </submittedName>
</protein>
<dbReference type="eggNOG" id="COG2188">
    <property type="taxonomic scope" value="Bacteria"/>
</dbReference>
<dbReference type="AlphaFoldDB" id="A8I7T3"/>
<reference evidence="1 2" key="1">
    <citation type="journal article" date="2007" name="Appl. Environ. Microbiol.">
        <title>Rhizobial factors required for stem nodule maturation and maintenance in Sesbania rostrata-Azorhizobium caulinodans ORS571 symbiosis.</title>
        <authorList>
            <person name="Suzuki S."/>
            <person name="Aono T."/>
            <person name="Lee KB."/>
            <person name="Suzuki T."/>
            <person name="Liu CT."/>
            <person name="Miwa H."/>
            <person name="Wakao S."/>
            <person name="Iki T."/>
            <person name="Oyaizu H."/>
        </authorList>
    </citation>
    <scope>NUCLEOTIDE SEQUENCE [LARGE SCALE GENOMIC DNA]</scope>
    <source>
        <strain evidence="2">ATCC 43989 / DSM 5975 / JCM 20966 / LMG 6465 / NBRC 14845 / NCIMB 13405 / ORS 571</strain>
    </source>
</reference>
<dbReference type="EMBL" id="AP009384">
    <property type="protein sequence ID" value="BAF88157.1"/>
    <property type="molecule type" value="Genomic_DNA"/>
</dbReference>
<reference evidence="1 2" key="5">
    <citation type="journal article" date="2010" name="Appl. Environ. Microbiol.">
        <title>phrR-like gene praR of Azorhizobium caulinodans ORS571 is essential for symbiosis with Sesbania rostrata and is involved in expression of reb genes.</title>
        <authorList>
            <person name="Akiba N."/>
            <person name="Aono T."/>
            <person name="Toyazaki H."/>
            <person name="Sato S."/>
            <person name="Oyaizu H."/>
        </authorList>
    </citation>
    <scope>NUCLEOTIDE SEQUENCE [LARGE SCALE GENOMIC DNA]</scope>
    <source>
        <strain evidence="2">ATCC 43989 / DSM 5975 / JCM 20966 / LMG 6465 / NBRC 14845 / NCIMB 13405 / ORS 571</strain>
    </source>
</reference>
<dbReference type="STRING" id="438753.AZC_2159"/>
<organism evidence="1 2">
    <name type="scientific">Azorhizobium caulinodans (strain ATCC 43989 / DSM 5975 / JCM 20966 / LMG 6465 / NBRC 14845 / NCIMB 13405 / ORS 571)</name>
    <dbReference type="NCBI Taxonomy" id="438753"/>
    <lineage>
        <taxon>Bacteria</taxon>
        <taxon>Pseudomonadati</taxon>
        <taxon>Pseudomonadota</taxon>
        <taxon>Alphaproteobacteria</taxon>
        <taxon>Hyphomicrobiales</taxon>
        <taxon>Xanthobacteraceae</taxon>
        <taxon>Azorhizobium</taxon>
    </lineage>
</organism>
<reference evidence="1 2" key="3">
    <citation type="journal article" date="2008" name="BMC Genomics">
        <title>The genome of the versatile nitrogen fixer Azorhizobium caulinodans ORS571.</title>
        <authorList>
            <person name="Lee KB."/>
            <person name="Backer P.D."/>
            <person name="Aono T."/>
            <person name="Liu CT."/>
            <person name="Suzuki S."/>
            <person name="Suzuki T."/>
            <person name="Kaneko T."/>
            <person name="Yamada M."/>
            <person name="Tabata S."/>
            <person name="Kupfer D.M."/>
            <person name="Najar F.Z."/>
            <person name="Wiley G.B."/>
            <person name="Roe B."/>
            <person name="Binnewies T.T."/>
            <person name="Ussery D.W."/>
            <person name="D'Haeze W."/>
            <person name="Herder J.D."/>
            <person name="Gevers D."/>
            <person name="Vereecke D."/>
            <person name="Holsters M."/>
            <person name="Oyaizu H."/>
        </authorList>
    </citation>
    <scope>NUCLEOTIDE SEQUENCE [LARGE SCALE GENOMIC DNA]</scope>
    <source>
        <strain evidence="2">ATCC 43989 / DSM 5975 / JCM 20966 / LMG 6465 / NBRC 14845 / NCIMB 13405 / ORS 571</strain>
    </source>
</reference>
<keyword evidence="2" id="KW-1185">Reference proteome</keyword>
<gene>
    <name evidence="1" type="ordered locus">AZC_2159</name>
</gene>
<proteinExistence type="predicted"/>
<reference evidence="2" key="2">
    <citation type="submission" date="2007-04" db="EMBL/GenBank/DDBJ databases">
        <title>Complete genome sequence of the nitrogen-fixing bacterium Azorhizobium caulinodans ORS571.</title>
        <authorList>
            <person name="Lee K.B."/>
            <person name="Backer P.D."/>
            <person name="Aono T."/>
            <person name="Liu C.T."/>
            <person name="Suzuki S."/>
            <person name="Suzuki T."/>
            <person name="Kaneko T."/>
            <person name="Yamada M."/>
            <person name="Tabata S."/>
            <person name="Kupfer D.M."/>
            <person name="Najar F.Z."/>
            <person name="Wiley G.B."/>
            <person name="Roe B."/>
            <person name="Binnewies T."/>
            <person name="Ussery D."/>
            <person name="Vereecke D."/>
            <person name="Gevers D."/>
            <person name="Holsters M."/>
            <person name="Oyaizu H."/>
        </authorList>
    </citation>
    <scope>NUCLEOTIDE SEQUENCE [LARGE SCALE GENOMIC DNA]</scope>
    <source>
        <strain evidence="2">ATCC 43989 / DSM 5975 / JCM 20966 / LMG 6465 / NBRC 14845 / NCIMB 13405 / ORS 571</strain>
    </source>
</reference>
<evidence type="ECO:0000313" key="2">
    <source>
        <dbReference type="Proteomes" id="UP000000270"/>
    </source>
</evidence>
<dbReference type="HOGENOM" id="CLU_020862_0_0_5"/>
<sequence length="754" mass="82043">MTRIVSFTEAEVAEPQDFGNISLYAREGDDHIVGGAIDYAHHWADFSISQPSSIELRINPGRLFAGAIVYAAEEPIDLNLQIHLPLVTGDRRYVALLLRGATRTLTAQRMIETDAETGETVEQAVPKTESRIVEVVIQQGLPSPTPLKPSVAADQCCLAFVELAPTGIVAVELDHGSRLKSLAEVEGRLTTLEGEVSNTIRRTTTLETDVANIASRLTDIPHPTIIRQLKRDVANVRRQLAMPDEARAYWYDAGLVQDAWDLTHATWLARVREGIRFPWAAERDSQLALLDPGSAALRMSGTLLLPAWEEAVRIEVPGDGGSTNISQLTHTVTTAVRREIARQVVEYGETVTVCENNAEWATSYGRSVGELFTVKGETFEVVAIAGNTEWAGHVLRAVRRIITRTVTDVYWDYVTESFGVNGSIYGQTWLCAQPMILTSIDLSFTRVGSSGDVHLFVCECDDTGQPRLDRVIVTTTLAAKDLAAGWVTFPLRPSLLESGRRYAWATVTTGNHALETVAGNRFAQGSRFTCTDGAWSQISTEVDFAMRIKAATFAAPRTVVEFAPLTLENGMTELRLLHGGWAPGGTALTWEVKPSTSNAWQPLTLADVEGGDTLAGLPALVQLRAVFVGTTDLQPAIVLDAKARGMTFRPRGEMIAVSRSQAFGLATSTIQLEVVVDAYDASRHNMQLRLVVGASILSPSAVSLTPDLVNPKKRTVLATFILGAPVTEARARVDMTTTTVTDVPFIQNIALYAL</sequence>
<dbReference type="RefSeq" id="WP_012170686.1">
    <property type="nucleotide sequence ID" value="NC_009937.1"/>
</dbReference>
<dbReference type="Proteomes" id="UP000000270">
    <property type="component" value="Chromosome"/>
</dbReference>
<reference evidence="1 2" key="4">
    <citation type="journal article" date="2009" name="Appl. Environ. Microbiol.">
        <title>Comparative genome-wide transcriptional profiling of Azorhizobium caulinodans ORS571 grown under free-living and symbiotic conditions.</title>
        <authorList>
            <person name="Tsukada S."/>
            <person name="Aono T."/>
            <person name="Akiba N."/>
            <person name="Lee KB."/>
            <person name="Liu CT."/>
            <person name="Toyazaki H."/>
            <person name="Oyaizu H."/>
        </authorList>
    </citation>
    <scope>NUCLEOTIDE SEQUENCE [LARGE SCALE GENOMIC DNA]</scope>
    <source>
        <strain evidence="2">ATCC 43989 / DSM 5975 / JCM 20966 / LMG 6465 / NBRC 14845 / NCIMB 13405 / ORS 571</strain>
    </source>
</reference>
<accession>A8I7T3</accession>
<reference evidence="1 2" key="6">
    <citation type="journal article" date="2011" name="Appl. Environ. Microbiol.">
        <title>Involvement of the azorhizobial chromosome partition gene (parA) in the onset of bacteroid differentiation during Sesbania rostrata stem nodule development.</title>
        <authorList>
            <person name="Liu CT."/>
            <person name="Lee KB."/>
            <person name="Wang YS."/>
            <person name="Peng MH."/>
            <person name="Lee KT."/>
            <person name="Suzuki S."/>
            <person name="Suzuki T."/>
            <person name="Oyaizu H."/>
        </authorList>
    </citation>
    <scope>NUCLEOTIDE SEQUENCE [LARGE SCALE GENOMIC DNA]</scope>
    <source>
        <strain evidence="2">ATCC 43989 / DSM 5975 / JCM 20966 / LMG 6465 / NBRC 14845 / NCIMB 13405 / ORS 571</strain>
    </source>
</reference>